<dbReference type="NCBIfam" id="TIGR02593">
    <property type="entry name" value="CRISPR_cas5"/>
    <property type="match status" value="1"/>
</dbReference>
<gene>
    <name evidence="2" type="primary">cas5e</name>
    <name evidence="2" type="ORF">IAD03_10650</name>
</gene>
<accession>A0A9D1FV39</accession>
<dbReference type="NCBIfam" id="TIGR01868">
    <property type="entry name" value="casD_Cas5e"/>
    <property type="match status" value="1"/>
</dbReference>
<evidence type="ECO:0000256" key="1">
    <source>
        <dbReference type="ARBA" id="ARBA00023118"/>
    </source>
</evidence>
<dbReference type="Pfam" id="PF09704">
    <property type="entry name" value="Cas_Cas5d"/>
    <property type="match status" value="1"/>
</dbReference>
<dbReference type="Gene3D" id="3.30.70.2660">
    <property type="match status" value="1"/>
</dbReference>
<reference evidence="2" key="2">
    <citation type="journal article" date="2021" name="PeerJ">
        <title>Extensive microbial diversity within the chicken gut microbiome revealed by metagenomics and culture.</title>
        <authorList>
            <person name="Gilroy R."/>
            <person name="Ravi A."/>
            <person name="Getino M."/>
            <person name="Pursley I."/>
            <person name="Horton D.L."/>
            <person name="Alikhan N.F."/>
            <person name="Baker D."/>
            <person name="Gharbi K."/>
            <person name="Hall N."/>
            <person name="Watson M."/>
            <person name="Adriaenssens E.M."/>
            <person name="Foster-Nyarko E."/>
            <person name="Jarju S."/>
            <person name="Secka A."/>
            <person name="Antonio M."/>
            <person name="Oren A."/>
            <person name="Chaudhuri R.R."/>
            <person name="La Ragione R."/>
            <person name="Hildebrand F."/>
            <person name="Pallen M.J."/>
        </authorList>
    </citation>
    <scope>NUCLEOTIDE SEQUENCE</scope>
    <source>
        <strain evidence="2">6086</strain>
    </source>
</reference>
<dbReference type="GO" id="GO:0003723">
    <property type="term" value="F:RNA binding"/>
    <property type="evidence" value="ECO:0007669"/>
    <property type="project" value="InterPro"/>
</dbReference>
<dbReference type="EMBL" id="DVJM01000242">
    <property type="protein sequence ID" value="HIS79815.1"/>
    <property type="molecule type" value="Genomic_DNA"/>
</dbReference>
<evidence type="ECO:0000313" key="3">
    <source>
        <dbReference type="Proteomes" id="UP000824141"/>
    </source>
</evidence>
<protein>
    <submittedName>
        <fullName evidence="2">Type I-E CRISPR-associated protein Cas5/CasD</fullName>
    </submittedName>
</protein>
<sequence>MATLLLRLAAPLQSWGMDSKFETRKTNREPTKSGVVGLLAAALGIRRDEPDRLAPLNRLRLGVRVDQEGSFLIDYHTVRKEGKSKSDSTSYITRRHYLSDAIFLVGLESEDIDFLHLLEAALHAPAFPLFLGRRACPPTLPLCLGLREYGLEEALEKEPSLVPKWRKRNASALRLVLEAEPLAGAAVRDLPLSFSPMHRQFGYRAVQEKTMPALQDAAFTEHDPFAELGGE</sequence>
<dbReference type="GO" id="GO:0051607">
    <property type="term" value="P:defense response to virus"/>
    <property type="evidence" value="ECO:0007669"/>
    <property type="project" value="UniProtKB-KW"/>
</dbReference>
<keyword evidence="1" id="KW-0051">Antiviral defense</keyword>
<dbReference type="CDD" id="cd09756">
    <property type="entry name" value="Cas5_I-E"/>
    <property type="match status" value="1"/>
</dbReference>
<dbReference type="InterPro" id="IPR013422">
    <property type="entry name" value="CRISPR-assoc_prot_Cas5_N"/>
</dbReference>
<evidence type="ECO:0000313" key="2">
    <source>
        <dbReference type="EMBL" id="HIS79815.1"/>
    </source>
</evidence>
<organism evidence="2 3">
    <name type="scientific">Candidatus Caccousia stercoris</name>
    <dbReference type="NCBI Taxonomy" id="2840723"/>
    <lineage>
        <taxon>Bacteria</taxon>
        <taxon>Bacillati</taxon>
        <taxon>Bacillota</taxon>
        <taxon>Clostridia</taxon>
        <taxon>Eubacteriales</taxon>
        <taxon>Oscillospiraceae</taxon>
        <taxon>Oscillospiraceae incertae sedis</taxon>
        <taxon>Candidatus Caccousia</taxon>
    </lineage>
</organism>
<proteinExistence type="predicted"/>
<comment type="caution">
    <text evidence="2">The sequence shown here is derived from an EMBL/GenBank/DDBJ whole genome shotgun (WGS) entry which is preliminary data.</text>
</comment>
<dbReference type="AlphaFoldDB" id="A0A9D1FV39"/>
<name>A0A9D1FV39_9FIRM</name>
<dbReference type="InterPro" id="IPR021124">
    <property type="entry name" value="CRISPR-assoc_prot_Cas5"/>
</dbReference>
<dbReference type="InterPro" id="IPR010147">
    <property type="entry name" value="CRISPR-assoc_prot_CasD"/>
</dbReference>
<dbReference type="Proteomes" id="UP000824141">
    <property type="component" value="Unassembled WGS sequence"/>
</dbReference>
<reference evidence="2" key="1">
    <citation type="submission" date="2020-10" db="EMBL/GenBank/DDBJ databases">
        <authorList>
            <person name="Gilroy R."/>
        </authorList>
    </citation>
    <scope>NUCLEOTIDE SEQUENCE</scope>
    <source>
        <strain evidence="2">6086</strain>
    </source>
</reference>
<dbReference type="GO" id="GO:0043571">
    <property type="term" value="P:maintenance of CRISPR repeat elements"/>
    <property type="evidence" value="ECO:0007669"/>
    <property type="project" value="InterPro"/>
</dbReference>